<keyword evidence="3" id="KW-1185">Reference proteome</keyword>
<dbReference type="Pfam" id="PF14542">
    <property type="entry name" value="Acetyltransf_CG"/>
    <property type="match status" value="1"/>
</dbReference>
<feature type="domain" description="N-acetyltransferase" evidence="1">
    <location>
        <begin position="10"/>
        <end position="96"/>
    </location>
</feature>
<dbReference type="InterPro" id="IPR016181">
    <property type="entry name" value="Acyl_CoA_acyltransferase"/>
</dbReference>
<dbReference type="EMBL" id="FQYO01000005">
    <property type="protein sequence ID" value="SHJ13843.1"/>
    <property type="molecule type" value="Genomic_DNA"/>
</dbReference>
<dbReference type="InterPro" id="IPR045057">
    <property type="entry name" value="Gcn5-rel_NAT"/>
</dbReference>
<proteinExistence type="predicted"/>
<dbReference type="PROSITE" id="PS51729">
    <property type="entry name" value="GNAT_YJDJ"/>
    <property type="match status" value="1"/>
</dbReference>
<dbReference type="Proteomes" id="UP000184292">
    <property type="component" value="Unassembled WGS sequence"/>
</dbReference>
<dbReference type="SUPFAM" id="SSF55729">
    <property type="entry name" value="Acyl-CoA N-acyltransferases (Nat)"/>
    <property type="match status" value="1"/>
</dbReference>
<dbReference type="STRING" id="1447782.SAMN05444417_2946"/>
<accession>A0A1M6GV56</accession>
<dbReference type="PANTHER" id="PTHR31435:SF10">
    <property type="entry name" value="BSR4717 PROTEIN"/>
    <property type="match status" value="1"/>
</dbReference>
<name>A0A1M6GV56_9RHOB</name>
<dbReference type="AlphaFoldDB" id="A0A1M6GV56"/>
<sequence>MSEAPQVRQSRSGPRGRFWIETEEGDAELTLSFASDEMAIADHTGVPEALEGRGLASTLVRALVADAQEKGYRIVPLCPFVAAWARRNPEHARLFISR</sequence>
<protein>
    <recommendedName>
        <fullName evidence="1">N-acetyltransferase domain-containing protein</fullName>
    </recommendedName>
</protein>
<evidence type="ECO:0000313" key="3">
    <source>
        <dbReference type="Proteomes" id="UP000184292"/>
    </source>
</evidence>
<evidence type="ECO:0000313" key="2">
    <source>
        <dbReference type="EMBL" id="SHJ13843.1"/>
    </source>
</evidence>
<dbReference type="InterPro" id="IPR031165">
    <property type="entry name" value="GNAT_YJDJ"/>
</dbReference>
<reference evidence="2 3" key="1">
    <citation type="submission" date="2016-11" db="EMBL/GenBank/DDBJ databases">
        <authorList>
            <person name="Jaros S."/>
            <person name="Januszkiewicz K."/>
            <person name="Wedrychowicz H."/>
        </authorList>
    </citation>
    <scope>NUCLEOTIDE SEQUENCE [LARGE SCALE GENOMIC DNA]</scope>
    <source>
        <strain evidence="2 3">DSM 100565</strain>
    </source>
</reference>
<dbReference type="RefSeq" id="WP_244526373.1">
    <property type="nucleotide sequence ID" value="NZ_FQYO01000005.1"/>
</dbReference>
<dbReference type="PANTHER" id="PTHR31435">
    <property type="entry name" value="PROTEIN NATD1"/>
    <property type="match status" value="1"/>
</dbReference>
<evidence type="ECO:0000259" key="1">
    <source>
        <dbReference type="PROSITE" id="PS51729"/>
    </source>
</evidence>
<dbReference type="Gene3D" id="3.40.630.30">
    <property type="match status" value="1"/>
</dbReference>
<gene>
    <name evidence="2" type="ORF">SAMN05444417_2946</name>
</gene>
<organism evidence="2 3">
    <name type="scientific">Wenxinia saemankumensis</name>
    <dbReference type="NCBI Taxonomy" id="1447782"/>
    <lineage>
        <taxon>Bacteria</taxon>
        <taxon>Pseudomonadati</taxon>
        <taxon>Pseudomonadota</taxon>
        <taxon>Alphaproteobacteria</taxon>
        <taxon>Rhodobacterales</taxon>
        <taxon>Roseobacteraceae</taxon>
        <taxon>Wenxinia</taxon>
    </lineage>
</organism>